<accession>A0ABR1FQY8</accession>
<protein>
    <submittedName>
        <fullName evidence="2">Uncharacterized protein</fullName>
    </submittedName>
</protein>
<feature type="compositionally biased region" description="Basic residues" evidence="1">
    <location>
        <begin position="133"/>
        <end position="153"/>
    </location>
</feature>
<feature type="compositionally biased region" description="Low complexity" evidence="1">
    <location>
        <begin position="154"/>
        <end position="165"/>
    </location>
</feature>
<reference evidence="2 3" key="1">
    <citation type="submission" date="2024-03" db="EMBL/GenBank/DDBJ databases">
        <title>Aureococcus anophagefferens CCMP1851 and Kratosvirus quantuckense: Draft genome of a second virus-susceptible host strain in the model system.</title>
        <authorList>
            <person name="Chase E."/>
            <person name="Truchon A.R."/>
            <person name="Schepens W."/>
            <person name="Wilhelm S.W."/>
        </authorList>
    </citation>
    <scope>NUCLEOTIDE SEQUENCE [LARGE SCALE GENOMIC DNA]</scope>
    <source>
        <strain evidence="2 3">CCMP1851</strain>
    </source>
</reference>
<feature type="region of interest" description="Disordered" evidence="1">
    <location>
        <begin position="85"/>
        <end position="165"/>
    </location>
</feature>
<feature type="compositionally biased region" description="Basic and acidic residues" evidence="1">
    <location>
        <begin position="92"/>
        <end position="109"/>
    </location>
</feature>
<proteinExistence type="predicted"/>
<gene>
    <name evidence="2" type="ORF">SO694_00065015</name>
</gene>
<organism evidence="2 3">
    <name type="scientific">Aureococcus anophagefferens</name>
    <name type="common">Harmful bloom alga</name>
    <dbReference type="NCBI Taxonomy" id="44056"/>
    <lineage>
        <taxon>Eukaryota</taxon>
        <taxon>Sar</taxon>
        <taxon>Stramenopiles</taxon>
        <taxon>Ochrophyta</taxon>
        <taxon>Pelagophyceae</taxon>
        <taxon>Pelagomonadales</taxon>
        <taxon>Pelagomonadaceae</taxon>
        <taxon>Aureococcus</taxon>
    </lineage>
</organism>
<dbReference type="Proteomes" id="UP001363151">
    <property type="component" value="Unassembled WGS sequence"/>
</dbReference>
<evidence type="ECO:0000313" key="2">
    <source>
        <dbReference type="EMBL" id="KAK7235915.1"/>
    </source>
</evidence>
<evidence type="ECO:0000313" key="3">
    <source>
        <dbReference type="Proteomes" id="UP001363151"/>
    </source>
</evidence>
<feature type="compositionally biased region" description="Basic residues" evidence="1">
    <location>
        <begin position="279"/>
        <end position="309"/>
    </location>
</feature>
<feature type="compositionally biased region" description="Low complexity" evidence="1">
    <location>
        <begin position="262"/>
        <end position="278"/>
    </location>
</feature>
<dbReference type="EMBL" id="JBBJCI010000288">
    <property type="protein sequence ID" value="KAK7235915.1"/>
    <property type="molecule type" value="Genomic_DNA"/>
</dbReference>
<evidence type="ECO:0000256" key="1">
    <source>
        <dbReference type="SAM" id="MobiDB-lite"/>
    </source>
</evidence>
<sequence length="309" mass="33265">MDYFLLGKGALLVRERSLVSSALQTWASVSSGASLEASFDDDDGDGAYVFSEPSDAEEEEDVGSLAATISDATAARLAATLNRLSPASGDATRNDARRREPARARDARRLGAPRSSTPASPRRTCSRASAGRPTRRTRRRPARFRRRRARRGRAAAVAPRAPVAVHPQRRAVNACRSLSRRASAHARDAAARLSRLLARCAPRPWRRVFGRWLADAAGERATREARAALDRSLDAAEARRLGAVALAKALTRKVDDAAAARFGRRPAPAGQGRGAAAGRRARLRGGVPRRARLRGPARGRRAAAVAPRR</sequence>
<comment type="caution">
    <text evidence="2">The sequence shown here is derived from an EMBL/GenBank/DDBJ whole genome shotgun (WGS) entry which is preliminary data.</text>
</comment>
<feature type="region of interest" description="Disordered" evidence="1">
    <location>
        <begin position="262"/>
        <end position="309"/>
    </location>
</feature>
<keyword evidence="3" id="KW-1185">Reference proteome</keyword>
<name>A0ABR1FQY8_AURAN</name>